<evidence type="ECO:0000313" key="4">
    <source>
        <dbReference type="EMBL" id="ABP72781.1"/>
    </source>
</evidence>
<reference evidence="4" key="1">
    <citation type="submission" date="2007-04" db="EMBL/GenBank/DDBJ databases">
        <title>Complete sequence of plasmid pRSPA01 of Rhodobacter sphaeroides ATCC 17025.</title>
        <authorList>
            <consortium name="US DOE Joint Genome Institute"/>
            <person name="Copeland A."/>
            <person name="Lucas S."/>
            <person name="Lapidus A."/>
            <person name="Barry K."/>
            <person name="Detter J.C."/>
            <person name="Glavina del Rio T."/>
            <person name="Hammon N."/>
            <person name="Israni S."/>
            <person name="Dalin E."/>
            <person name="Tice H."/>
            <person name="Pitluck S."/>
            <person name="Chertkov O."/>
            <person name="Brettin T."/>
            <person name="Bruce D."/>
            <person name="Han C."/>
            <person name="Schmutz J."/>
            <person name="Larimer F."/>
            <person name="Land M."/>
            <person name="Hauser L."/>
            <person name="Kyrpides N."/>
            <person name="Kim E."/>
            <person name="Richardson P."/>
            <person name="Mackenzie C."/>
            <person name="Choudhary M."/>
            <person name="Donohue T.J."/>
            <person name="Kaplan S."/>
        </authorList>
    </citation>
    <scope>NUCLEOTIDE SEQUENCE [LARGE SCALE GENOMIC DNA]</scope>
    <source>
        <strain evidence="4">ATCC 17025</strain>
        <plasmid evidence="4">pRSPA01</plasmid>
    </source>
</reference>
<name>A4WZG7_CERS5</name>
<dbReference type="InterPro" id="IPR019257">
    <property type="entry name" value="MeTrfase_dom"/>
</dbReference>
<proteinExistence type="predicted"/>
<dbReference type="PANTHER" id="PTHR43397">
    <property type="entry name" value="ERGOTHIONEINE BIOSYNTHESIS PROTEIN 1"/>
    <property type="match status" value="1"/>
</dbReference>
<dbReference type="NCBIfam" id="TIGR03438">
    <property type="entry name" value="egtD_ergothio"/>
    <property type="match status" value="1"/>
</dbReference>
<dbReference type="InterPro" id="IPR051128">
    <property type="entry name" value="EgtD_Methyltrsf_superfamily"/>
</dbReference>
<dbReference type="PANTHER" id="PTHR43397:SF1">
    <property type="entry name" value="ERGOTHIONEINE BIOSYNTHESIS PROTEIN 1"/>
    <property type="match status" value="1"/>
</dbReference>
<feature type="domain" description="Histidine-specific methyltransferase SAM-dependent" evidence="3">
    <location>
        <begin position="13"/>
        <end position="307"/>
    </location>
</feature>
<dbReference type="InterPro" id="IPR029063">
    <property type="entry name" value="SAM-dependent_MTases_sf"/>
</dbReference>
<organism evidence="4">
    <name type="scientific">Cereibacter sphaeroides (strain ATCC 17025 / ATH 2.4.3)</name>
    <name type="common">Rhodobacter sphaeroides</name>
    <dbReference type="NCBI Taxonomy" id="349102"/>
    <lineage>
        <taxon>Bacteria</taxon>
        <taxon>Pseudomonadati</taxon>
        <taxon>Pseudomonadota</taxon>
        <taxon>Alphaproteobacteria</taxon>
        <taxon>Rhodobacterales</taxon>
        <taxon>Paracoccaceae</taxon>
        <taxon>Cereibacter</taxon>
    </lineage>
</organism>
<dbReference type="GO" id="GO:0032259">
    <property type="term" value="P:methylation"/>
    <property type="evidence" value="ECO:0007669"/>
    <property type="project" value="UniProtKB-KW"/>
</dbReference>
<dbReference type="InterPro" id="IPR017804">
    <property type="entry name" value="MeTrfase_EgtD-like"/>
</dbReference>
<gene>
    <name evidence="4" type="ordered locus">Rsph17025_3927</name>
</gene>
<sequence>MDALVIRNPELLADALRGLSQTPKRMEPKWFYDAEGSALFERITELPEYYPTRTETAILSAGAHRLASHVPEGAELVELGSGASVKTRLLLDRLEGLSAYVPVDISASFLKETARRLASSYPRLPIRPVAADFTRPLRLDDEGHPRVGFFPGSTLGNLDPDGARALMRGVRDWPGIRGFIVGIDLIKDEETLVRAYDDAAGVTAAFNLNLLHRMNREIGADFDPDRFAHRAIWNADKARIEMHLESLAAQSVQIGPRTIRFAKGETIHTENSHKFSPESFALRAAEAGWRLADFLTDEAQMFGVAVLAPV</sequence>
<dbReference type="BioCyc" id="RSPH349102:G1G8M-4049-MONOMER"/>
<keyword evidence="2" id="KW-0808">Transferase</keyword>
<protein>
    <recommendedName>
        <fullName evidence="3">Histidine-specific methyltransferase SAM-dependent domain-containing protein</fullName>
    </recommendedName>
</protein>
<evidence type="ECO:0000256" key="2">
    <source>
        <dbReference type="ARBA" id="ARBA00022679"/>
    </source>
</evidence>
<dbReference type="KEGG" id="rsq:Rsph17025_3927"/>
<dbReference type="GO" id="GO:0008168">
    <property type="term" value="F:methyltransferase activity"/>
    <property type="evidence" value="ECO:0007669"/>
    <property type="project" value="UniProtKB-KW"/>
</dbReference>
<evidence type="ECO:0000259" key="3">
    <source>
        <dbReference type="Pfam" id="PF10017"/>
    </source>
</evidence>
<dbReference type="Gene3D" id="3.40.50.150">
    <property type="entry name" value="Vaccinia Virus protein VP39"/>
    <property type="match status" value="1"/>
</dbReference>
<dbReference type="SUPFAM" id="SSF53335">
    <property type="entry name" value="S-adenosyl-L-methionine-dependent methyltransferases"/>
    <property type="match status" value="1"/>
</dbReference>
<keyword evidence="4" id="KW-0614">Plasmid</keyword>
<dbReference type="InterPro" id="IPR035094">
    <property type="entry name" value="EgtD"/>
</dbReference>
<evidence type="ECO:0000256" key="1">
    <source>
        <dbReference type="ARBA" id="ARBA00022603"/>
    </source>
</evidence>
<keyword evidence="1" id="KW-0489">Methyltransferase</keyword>
<accession>A4WZG7</accession>
<dbReference type="PIRSF" id="PIRSF018005">
    <property type="entry name" value="UCP018005"/>
    <property type="match status" value="1"/>
</dbReference>
<geneLocation type="plasmid" evidence="4">
    <name>pRSPA01</name>
</geneLocation>
<dbReference type="Pfam" id="PF10017">
    <property type="entry name" value="Methyltransf_33"/>
    <property type="match status" value="1"/>
</dbReference>
<dbReference type="EMBL" id="CP000662">
    <property type="protein sequence ID" value="ABP72781.1"/>
    <property type="molecule type" value="Genomic_DNA"/>
</dbReference>
<dbReference type="HOGENOM" id="CLU_049766_1_1_5"/>
<dbReference type="AlphaFoldDB" id="A4WZG7"/>